<reference evidence="1 2" key="1">
    <citation type="journal article" date="2022" name="IScience">
        <title>An ultrasensitive nanofiber-based assay for enzymatic hydrolysis and deep-sea microbial degradation of cellulose.</title>
        <authorList>
            <person name="Tsudome M."/>
            <person name="Tachioka M."/>
            <person name="Miyazaki M."/>
            <person name="Uchimura K."/>
            <person name="Tsuda M."/>
            <person name="Takaki Y."/>
            <person name="Deguchi S."/>
        </authorList>
    </citation>
    <scope>NUCLEOTIDE SEQUENCE [LARGE SCALE GENOMIC DNA]</scope>
    <source>
        <strain evidence="1 2">GE09</strain>
    </source>
</reference>
<keyword evidence="2" id="KW-1185">Reference proteome</keyword>
<name>A0AAN2BJ73_9GAMM</name>
<organism evidence="1 2">
    <name type="scientific">Marinagarivorans cellulosilyticus</name>
    <dbReference type="NCBI Taxonomy" id="2721545"/>
    <lineage>
        <taxon>Bacteria</taxon>
        <taxon>Pseudomonadati</taxon>
        <taxon>Pseudomonadota</taxon>
        <taxon>Gammaproteobacteria</taxon>
        <taxon>Cellvibrionales</taxon>
        <taxon>Cellvibrionaceae</taxon>
        <taxon>Marinagarivorans</taxon>
    </lineage>
</organism>
<dbReference type="EMBL" id="AP023086">
    <property type="protein sequence ID" value="BCD96662.1"/>
    <property type="molecule type" value="Genomic_DNA"/>
</dbReference>
<gene>
    <name evidence="1" type="ORF">MARGE09_P0862</name>
</gene>
<evidence type="ECO:0000313" key="1">
    <source>
        <dbReference type="EMBL" id="BCD96662.1"/>
    </source>
</evidence>
<proteinExistence type="predicted"/>
<dbReference type="RefSeq" id="WP_236986151.1">
    <property type="nucleotide sequence ID" value="NZ_AP023086.1"/>
</dbReference>
<evidence type="ECO:0000313" key="2">
    <source>
        <dbReference type="Proteomes" id="UP001320119"/>
    </source>
</evidence>
<accession>A0AAN2BJ73</accession>
<dbReference type="KEGG" id="marq:MARGE09_P0862"/>
<protein>
    <submittedName>
        <fullName evidence="1">Uncharacterized protein</fullName>
    </submittedName>
</protein>
<dbReference type="Proteomes" id="UP001320119">
    <property type="component" value="Chromosome"/>
</dbReference>
<sequence>MDNHTLHVWVRASESVFSPERVEHHHDSAPASEPLSRAVPPAVIGYWLDIQNVKGNVIYRRFIHHLPHNLGLTWAGWSYRQRAKAAYVIKLPALEAAHHIVLYEQKITSPHQHRPTLHCHFNLTLQASLHTNQQHNQCA</sequence>
<dbReference type="AlphaFoldDB" id="A0AAN2BJ73"/>